<dbReference type="Pfam" id="PF13456">
    <property type="entry name" value="RVT_3"/>
    <property type="match status" value="1"/>
</dbReference>
<feature type="non-terminal residue" evidence="2">
    <location>
        <position position="1"/>
    </location>
</feature>
<keyword evidence="3" id="KW-1185">Reference proteome</keyword>
<feature type="domain" description="RNase H type-1" evidence="1">
    <location>
        <begin position="2"/>
        <end position="60"/>
    </location>
</feature>
<protein>
    <recommendedName>
        <fullName evidence="1">RNase H type-1 domain-containing protein</fullName>
    </recommendedName>
</protein>
<dbReference type="OrthoDB" id="1002604at2759"/>
<dbReference type="GO" id="GO:0003676">
    <property type="term" value="F:nucleic acid binding"/>
    <property type="evidence" value="ECO:0007669"/>
    <property type="project" value="InterPro"/>
</dbReference>
<organism evidence="2 3">
    <name type="scientific">Gossypium schwendimanii</name>
    <name type="common">Cotton</name>
    <dbReference type="NCBI Taxonomy" id="34291"/>
    <lineage>
        <taxon>Eukaryota</taxon>
        <taxon>Viridiplantae</taxon>
        <taxon>Streptophyta</taxon>
        <taxon>Embryophyta</taxon>
        <taxon>Tracheophyta</taxon>
        <taxon>Spermatophyta</taxon>
        <taxon>Magnoliopsida</taxon>
        <taxon>eudicotyledons</taxon>
        <taxon>Gunneridae</taxon>
        <taxon>Pentapetalae</taxon>
        <taxon>rosids</taxon>
        <taxon>malvids</taxon>
        <taxon>Malvales</taxon>
        <taxon>Malvaceae</taxon>
        <taxon>Malvoideae</taxon>
        <taxon>Gossypium</taxon>
    </lineage>
</organism>
<dbReference type="Proteomes" id="UP000593576">
    <property type="component" value="Unassembled WGS sequence"/>
</dbReference>
<dbReference type="GO" id="GO:0004523">
    <property type="term" value="F:RNA-DNA hybrid ribonuclease activity"/>
    <property type="evidence" value="ECO:0007669"/>
    <property type="project" value="InterPro"/>
</dbReference>
<accession>A0A7J9KZM4</accession>
<dbReference type="EMBL" id="JABFAF010000003">
    <property type="protein sequence ID" value="MBA0851881.1"/>
    <property type="molecule type" value="Genomic_DNA"/>
</dbReference>
<proteinExistence type="predicted"/>
<name>A0A7J9KZM4_GOSSC</name>
<sequence length="88" mass="10206">MDGSMRQDEVFVAARGLVRDQNGRWIIGFNRYLGNCIVTEAKLWGILGGLKLILDRIFERENTIADRLVKMIRDRKSSLRLFEDPPLK</sequence>
<evidence type="ECO:0000313" key="3">
    <source>
        <dbReference type="Proteomes" id="UP000593576"/>
    </source>
</evidence>
<gene>
    <name evidence="2" type="ORF">Goshw_028210</name>
</gene>
<evidence type="ECO:0000313" key="2">
    <source>
        <dbReference type="EMBL" id="MBA0851881.1"/>
    </source>
</evidence>
<evidence type="ECO:0000259" key="1">
    <source>
        <dbReference type="Pfam" id="PF13456"/>
    </source>
</evidence>
<dbReference type="AlphaFoldDB" id="A0A7J9KZM4"/>
<dbReference type="InterPro" id="IPR002156">
    <property type="entry name" value="RNaseH_domain"/>
</dbReference>
<reference evidence="2 3" key="1">
    <citation type="journal article" date="2019" name="Genome Biol. Evol.">
        <title>Insights into the evolution of the New World diploid cottons (Gossypium, subgenus Houzingenia) based on genome sequencing.</title>
        <authorList>
            <person name="Grover C.E."/>
            <person name="Arick M.A. 2nd"/>
            <person name="Thrash A."/>
            <person name="Conover J.L."/>
            <person name="Sanders W.S."/>
            <person name="Peterson D.G."/>
            <person name="Frelichowski J.E."/>
            <person name="Scheffler J.A."/>
            <person name="Scheffler B.E."/>
            <person name="Wendel J.F."/>
        </authorList>
    </citation>
    <scope>NUCLEOTIDE SEQUENCE [LARGE SCALE GENOMIC DNA]</scope>
    <source>
        <strain evidence="2">1</strain>
        <tissue evidence="2">Leaf</tissue>
    </source>
</reference>
<comment type="caution">
    <text evidence="2">The sequence shown here is derived from an EMBL/GenBank/DDBJ whole genome shotgun (WGS) entry which is preliminary data.</text>
</comment>